<dbReference type="PANTHER" id="PTHR39160">
    <property type="entry name" value="CELL WALL-BINDING PROTEIN YOCH"/>
    <property type="match status" value="1"/>
</dbReference>
<dbReference type="SUPFAM" id="SSF53955">
    <property type="entry name" value="Lysozyme-like"/>
    <property type="match status" value="1"/>
</dbReference>
<dbReference type="EC" id="3.-.-.-" evidence="6"/>
<dbReference type="InterPro" id="IPR007137">
    <property type="entry name" value="DUF348"/>
</dbReference>
<accession>A0A3G6IZ23</accession>
<evidence type="ECO:0000256" key="4">
    <source>
        <dbReference type="SAM" id="MobiDB-lite"/>
    </source>
</evidence>
<reference evidence="6 7" key="1">
    <citation type="submission" date="2018-11" db="EMBL/GenBank/DDBJ databases">
        <authorList>
            <person name="Kleinhagauer T."/>
            <person name="Glaeser S.P."/>
            <person name="Spergser J."/>
            <person name="Ruckert C."/>
            <person name="Kaempfer P."/>
            <person name="Busse H.-J."/>
        </authorList>
    </citation>
    <scope>NUCLEOTIDE SEQUENCE [LARGE SCALE GENOMIC DNA]</scope>
    <source>
        <strain evidence="6 7">W8</strain>
    </source>
</reference>
<dbReference type="InterPro" id="IPR010618">
    <property type="entry name" value="RPF"/>
</dbReference>
<keyword evidence="2" id="KW-0732">Signal</keyword>
<dbReference type="PROSITE" id="PS51109">
    <property type="entry name" value="G5"/>
    <property type="match status" value="1"/>
</dbReference>
<dbReference type="EMBL" id="CP033897">
    <property type="protein sequence ID" value="AZA11041.1"/>
    <property type="molecule type" value="Genomic_DNA"/>
</dbReference>
<dbReference type="Pfam" id="PF03990">
    <property type="entry name" value="DUF348"/>
    <property type="match status" value="3"/>
</dbReference>
<gene>
    <name evidence="6" type="primary">rpf2</name>
    <name evidence="6" type="ORF">CGERO_03610</name>
</gene>
<dbReference type="PANTHER" id="PTHR39160:SF4">
    <property type="entry name" value="RESUSCITATION-PROMOTING FACTOR RPFB"/>
    <property type="match status" value="1"/>
</dbReference>
<dbReference type="SMART" id="SM01208">
    <property type="entry name" value="G5"/>
    <property type="match status" value="1"/>
</dbReference>
<evidence type="ECO:0000313" key="7">
    <source>
        <dbReference type="Proteomes" id="UP000271587"/>
    </source>
</evidence>
<keyword evidence="7" id="KW-1185">Reference proteome</keyword>
<dbReference type="GO" id="GO:0016787">
    <property type="term" value="F:hydrolase activity"/>
    <property type="evidence" value="ECO:0007669"/>
    <property type="project" value="UniProtKB-KW"/>
</dbReference>
<dbReference type="Pfam" id="PF07501">
    <property type="entry name" value="G5"/>
    <property type="match status" value="1"/>
</dbReference>
<dbReference type="Pfam" id="PF06737">
    <property type="entry name" value="Transglycosylas"/>
    <property type="match status" value="1"/>
</dbReference>
<proteinExistence type="inferred from homology"/>
<dbReference type="CDD" id="cd13925">
    <property type="entry name" value="RPF"/>
    <property type="match status" value="1"/>
</dbReference>
<feature type="region of interest" description="Disordered" evidence="4">
    <location>
        <begin position="301"/>
        <end position="327"/>
    </location>
</feature>
<dbReference type="Gene3D" id="2.20.230.10">
    <property type="entry name" value="Resuscitation-promoting factor rpfb"/>
    <property type="match status" value="1"/>
</dbReference>
<name>A0A3G6IZ23_9CORY</name>
<dbReference type="InterPro" id="IPR023346">
    <property type="entry name" value="Lysozyme-like_dom_sf"/>
</dbReference>
<evidence type="ECO:0000256" key="2">
    <source>
        <dbReference type="ARBA" id="ARBA00022729"/>
    </source>
</evidence>
<evidence type="ECO:0000256" key="3">
    <source>
        <dbReference type="ARBA" id="ARBA00022801"/>
    </source>
</evidence>
<keyword evidence="3 6" id="KW-0378">Hydrolase</keyword>
<feature type="domain" description="G5" evidence="5">
    <location>
        <begin position="238"/>
        <end position="318"/>
    </location>
</feature>
<evidence type="ECO:0000259" key="5">
    <source>
        <dbReference type="PROSITE" id="PS51109"/>
    </source>
</evidence>
<organism evidence="6 7">
    <name type="scientific">Corynebacterium gerontici</name>
    <dbReference type="NCBI Taxonomy" id="2079234"/>
    <lineage>
        <taxon>Bacteria</taxon>
        <taxon>Bacillati</taxon>
        <taxon>Actinomycetota</taxon>
        <taxon>Actinomycetes</taxon>
        <taxon>Mycobacteriales</taxon>
        <taxon>Corynebacteriaceae</taxon>
        <taxon>Corynebacterium</taxon>
    </lineage>
</organism>
<sequence length="408" mass="43899">MLHPDKQRNLKSCERNNLAQRDPYTLAIHQKSRLNSSTAGRSVPLKLATGGVLATLAVGGVAVMQTKKDVTIDLNGEQLHLVTLHGDVEGVLNQAQVDLDAKDIVSPGLEQPVSDGDTVTVRTVKNVAVVIDGQERNITTTAATVGEMLHEMPSVDAPVAALEVSKDKDARLEDAGEKVAVVTPKLVKLNVGGKTTYVRIPAETVEDVLKQRNIKVDADDRVTPDPRTPVRENLEINVDRVDVQTQDVEEPFNVEPRFVDDPEMFQGEETEVEPGSPGTRKVTYKVVTVNGVEESKTIEKQQEITPAKPATVHRGVKQKPSAPAVANGSVWDSIAQCESGGNWATDTGNGYSGGLQFSDSTWAAHGGTEYAPRASQASREQQIAVAERVQAAQGWGAWPACTSKLGIR</sequence>
<dbReference type="KEGG" id="cgk:CGERO_03610"/>
<dbReference type="Proteomes" id="UP000271587">
    <property type="component" value="Chromosome"/>
</dbReference>
<protein>
    <submittedName>
        <fullName evidence="6">Resuscitation-promoting factor Rpf2</fullName>
        <ecNumber evidence="6">3.-.-.-</ecNumber>
    </submittedName>
</protein>
<dbReference type="InterPro" id="IPR011098">
    <property type="entry name" value="G5_dom"/>
</dbReference>
<dbReference type="AlphaFoldDB" id="A0A3G6IZ23"/>
<evidence type="ECO:0000256" key="1">
    <source>
        <dbReference type="ARBA" id="ARBA00010830"/>
    </source>
</evidence>
<evidence type="ECO:0000313" key="6">
    <source>
        <dbReference type="EMBL" id="AZA11041.1"/>
    </source>
</evidence>
<dbReference type="Gene3D" id="1.10.530.10">
    <property type="match status" value="1"/>
</dbReference>
<comment type="similarity">
    <text evidence="1">Belongs to the transglycosylase family. Rpf subfamily.</text>
</comment>
<dbReference type="InterPro" id="IPR051933">
    <property type="entry name" value="Resuscitation_pf_RpfB"/>
</dbReference>